<protein>
    <submittedName>
        <fullName evidence="1">Uncharacterized protein</fullName>
    </submittedName>
</protein>
<name>A0AAU7DKS2_9BACT</name>
<gene>
    <name evidence="1" type="ORF">P8935_01230</name>
</gene>
<dbReference type="RefSeq" id="WP_348263192.1">
    <property type="nucleotide sequence ID" value="NZ_CP121196.1"/>
</dbReference>
<evidence type="ECO:0000313" key="1">
    <source>
        <dbReference type="EMBL" id="XBH17966.1"/>
    </source>
</evidence>
<dbReference type="EMBL" id="CP121196">
    <property type="protein sequence ID" value="XBH17966.1"/>
    <property type="molecule type" value="Genomic_DNA"/>
</dbReference>
<proteinExistence type="predicted"/>
<dbReference type="AlphaFoldDB" id="A0AAU7DKS2"/>
<organism evidence="1">
    <name type="scientific">Telmatobacter sp. DSM 110680</name>
    <dbReference type="NCBI Taxonomy" id="3036704"/>
    <lineage>
        <taxon>Bacteria</taxon>
        <taxon>Pseudomonadati</taxon>
        <taxon>Acidobacteriota</taxon>
        <taxon>Terriglobia</taxon>
        <taxon>Terriglobales</taxon>
        <taxon>Acidobacteriaceae</taxon>
        <taxon>Telmatobacter</taxon>
    </lineage>
</organism>
<accession>A0AAU7DKS2</accession>
<reference evidence="1" key="1">
    <citation type="submission" date="2023-03" db="EMBL/GenBank/DDBJ databases">
        <title>Edaphobacter sp.</title>
        <authorList>
            <person name="Huber K.J."/>
            <person name="Papendorf J."/>
            <person name="Pilke C."/>
            <person name="Bunk B."/>
            <person name="Sproeer C."/>
            <person name="Pester M."/>
        </authorList>
    </citation>
    <scope>NUCLEOTIDE SEQUENCE</scope>
    <source>
        <strain evidence="1">DSM 110680</strain>
    </source>
</reference>
<sequence>MSDRSNTTTNQAQNNSRENLFYFLRILATQAGPDGAKSRELSPIPNEQIENYIQRNGLVQ</sequence>